<dbReference type="PaxDb" id="4097-A0A1S4BHL8"/>
<name>A0A1S4BHL8_TOBAC</name>
<protein>
    <submittedName>
        <fullName evidence="1">Uncharacterized protein</fullName>
    </submittedName>
</protein>
<sequence length="145" mass="16471">MSGGLTSRCEQNIQKVEQYLPILGNLIHHINLVGDNPKIRWISDLKIRWSSALTSSSFFQLNGPKFYPMDSLHSELGLTLFVLGALLQDRALEVLSTGMCEISVQFLHLIAHISRKLPPFSKKLQEFTNMKRKLFDITFRGDLGI</sequence>
<dbReference type="RefSeq" id="XP_016488351.1">
    <property type="nucleotide sequence ID" value="XM_016632865.1"/>
</dbReference>
<dbReference type="OrthoDB" id="1543982at2759"/>
<proteinExistence type="predicted"/>
<organism evidence="1">
    <name type="scientific">Nicotiana tabacum</name>
    <name type="common">Common tobacco</name>
    <dbReference type="NCBI Taxonomy" id="4097"/>
    <lineage>
        <taxon>Eukaryota</taxon>
        <taxon>Viridiplantae</taxon>
        <taxon>Streptophyta</taxon>
        <taxon>Embryophyta</taxon>
        <taxon>Tracheophyta</taxon>
        <taxon>Spermatophyta</taxon>
        <taxon>Magnoliopsida</taxon>
        <taxon>eudicotyledons</taxon>
        <taxon>Gunneridae</taxon>
        <taxon>Pentapetalae</taxon>
        <taxon>asterids</taxon>
        <taxon>lamiids</taxon>
        <taxon>Solanales</taxon>
        <taxon>Solanaceae</taxon>
        <taxon>Nicotianoideae</taxon>
        <taxon>Nicotianeae</taxon>
        <taxon>Nicotiana</taxon>
    </lineage>
</organism>
<dbReference type="AlphaFoldDB" id="A0A1S4BHL8"/>
<gene>
    <name evidence="1" type="primary">LOC107808355</name>
</gene>
<dbReference type="InterPro" id="IPR038499">
    <property type="entry name" value="BRO1_sf"/>
</dbReference>
<dbReference type="STRING" id="4097.A0A1S4BHL8"/>
<dbReference type="Gene3D" id="1.25.40.280">
    <property type="entry name" value="alix/aip1 like domains"/>
    <property type="match status" value="1"/>
</dbReference>
<evidence type="ECO:0000313" key="1">
    <source>
        <dbReference type="RefSeq" id="XP_016488351.1"/>
    </source>
</evidence>
<dbReference type="KEGG" id="nta:107808355"/>
<reference evidence="1" key="1">
    <citation type="submission" date="2025-08" db="UniProtKB">
        <authorList>
            <consortium name="RefSeq"/>
        </authorList>
    </citation>
    <scope>IDENTIFICATION</scope>
</reference>
<accession>A0A1S4BHL8</accession>